<evidence type="ECO:0000256" key="6">
    <source>
        <dbReference type="SAM" id="Phobius"/>
    </source>
</evidence>
<feature type="transmembrane region" description="Helical" evidence="6">
    <location>
        <begin position="39"/>
        <end position="55"/>
    </location>
</feature>
<dbReference type="Proteomes" id="UP000641741">
    <property type="component" value="Unassembled WGS sequence"/>
</dbReference>
<organism evidence="8 9">
    <name type="scientific">Agathobaculum hominis</name>
    <dbReference type="NCBI Taxonomy" id="2763014"/>
    <lineage>
        <taxon>Bacteria</taxon>
        <taxon>Bacillati</taxon>
        <taxon>Bacillota</taxon>
        <taxon>Clostridia</taxon>
        <taxon>Eubacteriales</taxon>
        <taxon>Butyricicoccaceae</taxon>
        <taxon>Agathobaculum</taxon>
    </lineage>
</organism>
<dbReference type="EMBL" id="JACOPK010000006">
    <property type="protein sequence ID" value="MBC5695890.1"/>
    <property type="molecule type" value="Genomic_DNA"/>
</dbReference>
<keyword evidence="3 6" id="KW-0812">Transmembrane</keyword>
<feature type="domain" description="EamA" evidence="7">
    <location>
        <begin position="150"/>
        <end position="272"/>
    </location>
</feature>
<proteinExistence type="inferred from homology"/>
<dbReference type="Pfam" id="PF00892">
    <property type="entry name" value="EamA"/>
    <property type="match status" value="2"/>
</dbReference>
<evidence type="ECO:0000256" key="5">
    <source>
        <dbReference type="ARBA" id="ARBA00023136"/>
    </source>
</evidence>
<feature type="domain" description="EamA" evidence="7">
    <location>
        <begin position="7"/>
        <end position="138"/>
    </location>
</feature>
<feature type="transmembrane region" description="Helical" evidence="6">
    <location>
        <begin position="122"/>
        <end position="141"/>
    </location>
</feature>
<accession>A0ABR7GNJ7</accession>
<comment type="caution">
    <text evidence="8">The sequence shown here is derived from an EMBL/GenBank/DDBJ whole genome shotgun (WGS) entry which is preliminary data.</text>
</comment>
<comment type="subcellular location">
    <subcellularLocation>
        <location evidence="1">Membrane</location>
        <topology evidence="1">Multi-pass membrane protein</topology>
    </subcellularLocation>
</comment>
<evidence type="ECO:0000259" key="7">
    <source>
        <dbReference type="Pfam" id="PF00892"/>
    </source>
</evidence>
<feature type="transmembrane region" description="Helical" evidence="6">
    <location>
        <begin position="67"/>
        <end position="87"/>
    </location>
</feature>
<dbReference type="SUPFAM" id="SSF103481">
    <property type="entry name" value="Multidrug resistance efflux transporter EmrE"/>
    <property type="match status" value="2"/>
</dbReference>
<comment type="similarity">
    <text evidence="2">Belongs to the EamA transporter family.</text>
</comment>
<keyword evidence="5 6" id="KW-0472">Membrane</keyword>
<evidence type="ECO:0000313" key="8">
    <source>
        <dbReference type="EMBL" id="MBC5695890.1"/>
    </source>
</evidence>
<feature type="transmembrane region" description="Helical" evidence="6">
    <location>
        <begin position="178"/>
        <end position="197"/>
    </location>
</feature>
<dbReference type="PANTHER" id="PTHR22911:SF6">
    <property type="entry name" value="SOLUTE CARRIER FAMILY 35 MEMBER G1"/>
    <property type="match status" value="1"/>
</dbReference>
<feature type="transmembrane region" description="Helical" evidence="6">
    <location>
        <begin position="99"/>
        <end position="115"/>
    </location>
</feature>
<dbReference type="InterPro" id="IPR000620">
    <property type="entry name" value="EamA_dom"/>
</dbReference>
<sequence>MLSNKSKAIGYIMLSAFGFALMTAFVRLAGDLPFTQKSLFRNLVAVAVAVIVLRREKCGFKWEKGNLPLLILRSTCGTLGIFCNYYAIDHLVLADANILNKMSPFFAILFSLVLLKERANVWQYLSVLAAFGGAMLIIKPGFSADTFPAVIGLLGGMSAGAAYTFVRALSKRNEKSARIVFFFSAFSILTSLPFVIADFHPMTFAQFMCLMGAGAAATLGQFGVTLAYQHAPAKEISVFDYTQVLFSALLGFFLFGQIPDRLSLLGYLVICGVSVAMFCYNRRLDAKEQA</sequence>
<evidence type="ECO:0000256" key="4">
    <source>
        <dbReference type="ARBA" id="ARBA00022989"/>
    </source>
</evidence>
<protein>
    <submittedName>
        <fullName evidence="8">DMT family transporter</fullName>
    </submittedName>
</protein>
<dbReference type="PANTHER" id="PTHR22911">
    <property type="entry name" value="ACYL-MALONYL CONDENSING ENZYME-RELATED"/>
    <property type="match status" value="1"/>
</dbReference>
<feature type="transmembrane region" description="Helical" evidence="6">
    <location>
        <begin position="238"/>
        <end position="258"/>
    </location>
</feature>
<dbReference type="RefSeq" id="WP_186970087.1">
    <property type="nucleotide sequence ID" value="NZ_JACOPK010000006.1"/>
</dbReference>
<feature type="transmembrane region" description="Helical" evidence="6">
    <location>
        <begin position="147"/>
        <end position="166"/>
    </location>
</feature>
<name>A0ABR7GNJ7_9FIRM</name>
<evidence type="ECO:0000256" key="1">
    <source>
        <dbReference type="ARBA" id="ARBA00004141"/>
    </source>
</evidence>
<dbReference type="InterPro" id="IPR037185">
    <property type="entry name" value="EmrE-like"/>
</dbReference>
<feature type="transmembrane region" description="Helical" evidence="6">
    <location>
        <begin position="203"/>
        <end position="226"/>
    </location>
</feature>
<feature type="transmembrane region" description="Helical" evidence="6">
    <location>
        <begin position="264"/>
        <end position="281"/>
    </location>
</feature>
<keyword evidence="4 6" id="KW-1133">Transmembrane helix</keyword>
<keyword evidence="9" id="KW-1185">Reference proteome</keyword>
<reference evidence="8 9" key="1">
    <citation type="submission" date="2020-08" db="EMBL/GenBank/DDBJ databases">
        <title>Genome public.</title>
        <authorList>
            <person name="Liu C."/>
            <person name="Sun Q."/>
        </authorList>
    </citation>
    <scope>NUCLEOTIDE SEQUENCE [LARGE SCALE GENOMIC DNA]</scope>
    <source>
        <strain evidence="8 9">M2</strain>
    </source>
</reference>
<gene>
    <name evidence="8" type="ORF">H8S02_08025</name>
</gene>
<evidence type="ECO:0000256" key="2">
    <source>
        <dbReference type="ARBA" id="ARBA00007362"/>
    </source>
</evidence>
<evidence type="ECO:0000256" key="3">
    <source>
        <dbReference type="ARBA" id="ARBA00022692"/>
    </source>
</evidence>
<evidence type="ECO:0000313" key="9">
    <source>
        <dbReference type="Proteomes" id="UP000641741"/>
    </source>
</evidence>